<sequence length="86" mass="9500">MIHFVLTRKGYDQLKASFGTFPFAIWVNNGVLSDGELVELRAQGVSVTNFTIAIDLSDPLDVAGAIDTIQQHHPNQSIWVEHGFGF</sequence>
<dbReference type="Proteomes" id="UP001620409">
    <property type="component" value="Unassembled WGS sequence"/>
</dbReference>
<dbReference type="EMBL" id="JADIKI010000022">
    <property type="protein sequence ID" value="MFK2854796.1"/>
    <property type="molecule type" value="Genomic_DNA"/>
</dbReference>
<organism evidence="1 2">
    <name type="scientific">Dyella humi</name>
    <dbReference type="NCBI Taxonomy" id="1770547"/>
    <lineage>
        <taxon>Bacteria</taxon>
        <taxon>Pseudomonadati</taxon>
        <taxon>Pseudomonadota</taxon>
        <taxon>Gammaproteobacteria</taxon>
        <taxon>Lysobacterales</taxon>
        <taxon>Rhodanobacteraceae</taxon>
        <taxon>Dyella</taxon>
    </lineage>
</organism>
<comment type="caution">
    <text evidence="1">The sequence shown here is derived from an EMBL/GenBank/DDBJ whole genome shotgun (WGS) entry which is preliminary data.</text>
</comment>
<gene>
    <name evidence="1" type="ORF">ISP18_09360</name>
</gene>
<name>A0ABW8IHW8_9GAMM</name>
<reference evidence="1 2" key="1">
    <citation type="submission" date="2020-10" db="EMBL/GenBank/DDBJ databases">
        <title>Phylogeny of dyella-like bacteria.</title>
        <authorList>
            <person name="Fu J."/>
        </authorList>
    </citation>
    <scope>NUCLEOTIDE SEQUENCE [LARGE SCALE GENOMIC DNA]</scope>
    <source>
        <strain evidence="1 2">DHG40</strain>
    </source>
</reference>
<dbReference type="RefSeq" id="WP_380009962.1">
    <property type="nucleotide sequence ID" value="NZ_JADIKI010000022.1"/>
</dbReference>
<accession>A0ABW8IHW8</accession>
<keyword evidence="2" id="KW-1185">Reference proteome</keyword>
<proteinExistence type="predicted"/>
<evidence type="ECO:0000313" key="2">
    <source>
        <dbReference type="Proteomes" id="UP001620409"/>
    </source>
</evidence>
<protein>
    <submittedName>
        <fullName evidence="1">Uncharacterized protein</fullName>
    </submittedName>
</protein>
<evidence type="ECO:0000313" key="1">
    <source>
        <dbReference type="EMBL" id="MFK2854796.1"/>
    </source>
</evidence>